<dbReference type="GO" id="GO:0071949">
    <property type="term" value="F:FAD binding"/>
    <property type="evidence" value="ECO:0007669"/>
    <property type="project" value="InterPro"/>
</dbReference>
<name>A0A9D2RJE9_9BURK</name>
<dbReference type="InterPro" id="IPR012675">
    <property type="entry name" value="Beta-grasp_dom_sf"/>
</dbReference>
<dbReference type="NCBIfam" id="TIGR02963">
    <property type="entry name" value="xanthine_xdhA"/>
    <property type="match status" value="1"/>
</dbReference>
<dbReference type="PROSITE" id="PS51085">
    <property type="entry name" value="2FE2S_FER_2"/>
    <property type="match status" value="1"/>
</dbReference>
<dbReference type="InterPro" id="IPR016169">
    <property type="entry name" value="FAD-bd_PCMH_sub2"/>
</dbReference>
<dbReference type="Gene3D" id="1.10.150.120">
    <property type="entry name" value="[2Fe-2S]-binding domain"/>
    <property type="match status" value="1"/>
</dbReference>
<dbReference type="AlphaFoldDB" id="A0A9D2RJE9"/>
<evidence type="ECO:0000256" key="2">
    <source>
        <dbReference type="ARBA" id="ARBA00022723"/>
    </source>
</evidence>
<dbReference type="GO" id="GO:0004854">
    <property type="term" value="F:xanthine dehydrogenase activity"/>
    <property type="evidence" value="ECO:0007669"/>
    <property type="project" value="UniProtKB-EC"/>
</dbReference>
<dbReference type="InterPro" id="IPR001041">
    <property type="entry name" value="2Fe-2S_ferredoxin-type"/>
</dbReference>
<dbReference type="EC" id="1.17.1.4" evidence="8"/>
<sequence>METQAIRFYYQSKVHEVQDAPTTRTVLQHLRENLHQTGTKEGCAEGDCGACTIMVAELNANNELEMRAVNACIQLLPSLDGKAIFTVEDLAGENNALHPVQQAMLEKHGSQCGFCTPGFIMSMWGLYLKHQHADHPPTRSEINEALSGNLCRCTGYRPIIEACEAMFSLPKAEFKKGELKAKLESLQREDTFSYQHERQLFHAPQSLDALAKLYEQYPEARILAGCTDIGLWVTRQFRELNHLIYIGRVKELKAHYVENDQLYIGSGVLLNQAFTALIEHFPDFHELHQRFASYPIRNAGTLGGNIANGSPIGDSMPALITLGTEIVLRKGDQVRSLPLEDFYLGYQQKDLQPGEFVQGIRIPLSSKARTFRTYKLSKRFDQDISAVCAAFALELDEQNLVKTIRIAYGGMAATPLRARHAEAALQGKAWNAEQIALAQEALSQDYQPLSDMRASNDYRALSARNLLKRFYLQTNPQQPLGEDQLNVFKVAKYSREEAHHE</sequence>
<protein>
    <submittedName>
        <fullName evidence="8">Xanthine dehydrogenase small subunit</fullName>
        <ecNumber evidence="8">1.17.1.4</ecNumber>
    </submittedName>
</protein>
<dbReference type="PROSITE" id="PS00197">
    <property type="entry name" value="2FE2S_FER_1"/>
    <property type="match status" value="1"/>
</dbReference>
<dbReference type="InterPro" id="IPR002346">
    <property type="entry name" value="Mopterin_DH_FAD-bd"/>
</dbReference>
<dbReference type="InterPro" id="IPR014307">
    <property type="entry name" value="Xanthine_DH_ssu"/>
</dbReference>
<evidence type="ECO:0000256" key="3">
    <source>
        <dbReference type="ARBA" id="ARBA00022827"/>
    </source>
</evidence>
<dbReference type="Proteomes" id="UP000823889">
    <property type="component" value="Unassembled WGS sequence"/>
</dbReference>
<dbReference type="Pfam" id="PF00111">
    <property type="entry name" value="Fer2"/>
    <property type="match status" value="1"/>
</dbReference>
<dbReference type="InterPro" id="IPR036010">
    <property type="entry name" value="2Fe-2S_ferredoxin-like_sf"/>
</dbReference>
<dbReference type="Gene3D" id="3.30.465.10">
    <property type="match status" value="1"/>
</dbReference>
<dbReference type="Pfam" id="PF01799">
    <property type="entry name" value="Fer2_2"/>
    <property type="match status" value="1"/>
</dbReference>
<dbReference type="Pfam" id="PF00941">
    <property type="entry name" value="FAD_binding_5"/>
    <property type="match status" value="1"/>
</dbReference>
<proteinExistence type="predicted"/>
<keyword evidence="3" id="KW-0274">FAD</keyword>
<evidence type="ECO:0000256" key="5">
    <source>
        <dbReference type="ARBA" id="ARBA00023004"/>
    </source>
</evidence>
<evidence type="ECO:0000259" key="6">
    <source>
        <dbReference type="PROSITE" id="PS51085"/>
    </source>
</evidence>
<dbReference type="SUPFAM" id="SSF56176">
    <property type="entry name" value="FAD-binding/transporter-associated domain-like"/>
    <property type="match status" value="1"/>
</dbReference>
<dbReference type="InterPro" id="IPR012175">
    <property type="entry name" value="Xanth_DH_ssu_bac"/>
</dbReference>
<dbReference type="InterPro" id="IPR002888">
    <property type="entry name" value="2Fe-2S-bd"/>
</dbReference>
<feature type="domain" description="2Fe-2S ferredoxin-type" evidence="6">
    <location>
        <begin position="4"/>
        <end position="90"/>
    </location>
</feature>
<evidence type="ECO:0000256" key="4">
    <source>
        <dbReference type="ARBA" id="ARBA00023002"/>
    </source>
</evidence>
<dbReference type="Gene3D" id="3.10.20.30">
    <property type="match status" value="1"/>
</dbReference>
<organism evidence="8 9">
    <name type="scientific">Candidatus Paenalcaligenes intestinipullorum</name>
    <dbReference type="NCBI Taxonomy" id="2838718"/>
    <lineage>
        <taxon>Bacteria</taxon>
        <taxon>Pseudomonadati</taxon>
        <taxon>Pseudomonadota</taxon>
        <taxon>Betaproteobacteria</taxon>
        <taxon>Burkholderiales</taxon>
        <taxon>Alcaligenaceae</taxon>
        <taxon>Paenalcaligenes</taxon>
    </lineage>
</organism>
<dbReference type="SMART" id="SM01092">
    <property type="entry name" value="CO_deh_flav_C"/>
    <property type="match status" value="1"/>
</dbReference>
<dbReference type="PIRSF" id="PIRSF036557">
    <property type="entry name" value="XdhA_RC"/>
    <property type="match status" value="1"/>
</dbReference>
<feature type="domain" description="FAD-binding PCMH-type" evidence="7">
    <location>
        <begin position="194"/>
        <end position="367"/>
    </location>
</feature>
<dbReference type="InterPro" id="IPR036683">
    <property type="entry name" value="CO_DH_flav_C_dom_sf"/>
</dbReference>
<dbReference type="GO" id="GO:0051537">
    <property type="term" value="F:2 iron, 2 sulfur cluster binding"/>
    <property type="evidence" value="ECO:0007669"/>
    <property type="project" value="InterPro"/>
</dbReference>
<dbReference type="InterPro" id="IPR016167">
    <property type="entry name" value="FAD-bd_PCMH_sub1"/>
</dbReference>
<dbReference type="InterPro" id="IPR016208">
    <property type="entry name" value="Ald_Oxase/xanthine_DH-like"/>
</dbReference>
<dbReference type="PROSITE" id="PS51387">
    <property type="entry name" value="FAD_PCMH"/>
    <property type="match status" value="1"/>
</dbReference>
<keyword evidence="5" id="KW-0408">Iron</keyword>
<accession>A0A9D2RJE9</accession>
<dbReference type="InterPro" id="IPR036318">
    <property type="entry name" value="FAD-bd_PCMH-like_sf"/>
</dbReference>
<dbReference type="SUPFAM" id="SSF54292">
    <property type="entry name" value="2Fe-2S ferredoxin-like"/>
    <property type="match status" value="1"/>
</dbReference>
<keyword evidence="4 8" id="KW-0560">Oxidoreductase</keyword>
<dbReference type="SUPFAM" id="SSF55447">
    <property type="entry name" value="CO dehydrogenase flavoprotein C-terminal domain-like"/>
    <property type="match status" value="1"/>
</dbReference>
<comment type="caution">
    <text evidence="8">The sequence shown here is derived from an EMBL/GenBank/DDBJ whole genome shotgun (WGS) entry which is preliminary data.</text>
</comment>
<dbReference type="InterPro" id="IPR006058">
    <property type="entry name" value="2Fe2S_fd_BS"/>
</dbReference>
<dbReference type="EMBL" id="DWUQ01000144">
    <property type="protein sequence ID" value="HJD44742.1"/>
    <property type="molecule type" value="Genomic_DNA"/>
</dbReference>
<dbReference type="PANTHER" id="PTHR45444">
    <property type="entry name" value="XANTHINE DEHYDROGENASE"/>
    <property type="match status" value="1"/>
</dbReference>
<dbReference type="InterPro" id="IPR016166">
    <property type="entry name" value="FAD-bd_PCMH"/>
</dbReference>
<dbReference type="Gene3D" id="3.30.390.50">
    <property type="entry name" value="CO dehydrogenase flavoprotein, C-terminal domain"/>
    <property type="match status" value="1"/>
</dbReference>
<keyword evidence="1" id="KW-0285">Flavoprotein</keyword>
<dbReference type="GO" id="GO:0005506">
    <property type="term" value="F:iron ion binding"/>
    <property type="evidence" value="ECO:0007669"/>
    <property type="project" value="InterPro"/>
</dbReference>
<dbReference type="Gene3D" id="3.30.43.10">
    <property type="entry name" value="Uridine Diphospho-n-acetylenolpyruvylglucosamine Reductase, domain 2"/>
    <property type="match status" value="1"/>
</dbReference>
<reference evidence="8" key="1">
    <citation type="journal article" date="2021" name="PeerJ">
        <title>Extensive microbial diversity within the chicken gut microbiome revealed by metagenomics and culture.</title>
        <authorList>
            <person name="Gilroy R."/>
            <person name="Ravi A."/>
            <person name="Getino M."/>
            <person name="Pursley I."/>
            <person name="Horton D.L."/>
            <person name="Alikhan N.F."/>
            <person name="Baker D."/>
            <person name="Gharbi K."/>
            <person name="Hall N."/>
            <person name="Watson M."/>
            <person name="Adriaenssens E.M."/>
            <person name="Foster-Nyarko E."/>
            <person name="Jarju S."/>
            <person name="Secka A."/>
            <person name="Antonio M."/>
            <person name="Oren A."/>
            <person name="Chaudhuri R.R."/>
            <person name="La Ragione R."/>
            <person name="Hildebrand F."/>
            <person name="Pallen M.J."/>
        </authorList>
    </citation>
    <scope>NUCLEOTIDE SEQUENCE</scope>
    <source>
        <strain evidence="8">9264</strain>
    </source>
</reference>
<reference evidence="8" key="2">
    <citation type="submission" date="2021-04" db="EMBL/GenBank/DDBJ databases">
        <authorList>
            <person name="Gilroy R."/>
        </authorList>
    </citation>
    <scope>NUCLEOTIDE SEQUENCE</scope>
    <source>
        <strain evidence="8">9264</strain>
    </source>
</reference>
<gene>
    <name evidence="8" type="primary">xdhA</name>
    <name evidence="8" type="ORF">H9906_06920</name>
</gene>
<dbReference type="SUPFAM" id="SSF47741">
    <property type="entry name" value="CO dehydrogenase ISP C-domain like"/>
    <property type="match status" value="1"/>
</dbReference>
<evidence type="ECO:0000256" key="1">
    <source>
        <dbReference type="ARBA" id="ARBA00022630"/>
    </source>
</evidence>
<evidence type="ECO:0000313" key="9">
    <source>
        <dbReference type="Proteomes" id="UP000823889"/>
    </source>
</evidence>
<dbReference type="InterPro" id="IPR036884">
    <property type="entry name" value="2Fe-2S-bd_dom_sf"/>
</dbReference>
<keyword evidence="2" id="KW-0479">Metal-binding</keyword>
<dbReference type="CDD" id="cd00207">
    <property type="entry name" value="fer2"/>
    <property type="match status" value="1"/>
</dbReference>
<evidence type="ECO:0000259" key="7">
    <source>
        <dbReference type="PROSITE" id="PS51387"/>
    </source>
</evidence>
<dbReference type="PANTHER" id="PTHR45444:SF3">
    <property type="entry name" value="XANTHINE DEHYDROGENASE"/>
    <property type="match status" value="1"/>
</dbReference>
<dbReference type="InterPro" id="IPR005107">
    <property type="entry name" value="CO_DH_flav_C"/>
</dbReference>
<dbReference type="Pfam" id="PF03450">
    <property type="entry name" value="CO_deh_flav_C"/>
    <property type="match status" value="1"/>
</dbReference>
<evidence type="ECO:0000313" key="8">
    <source>
        <dbReference type="EMBL" id="HJD44742.1"/>
    </source>
</evidence>